<evidence type="ECO:0000259" key="7">
    <source>
        <dbReference type="Pfam" id="PF11365"/>
    </source>
</evidence>
<dbReference type="GO" id="GO:0005615">
    <property type="term" value="C:extracellular space"/>
    <property type="evidence" value="ECO:0007669"/>
    <property type="project" value="InterPro"/>
</dbReference>
<feature type="region of interest" description="Disordered" evidence="6">
    <location>
        <begin position="1248"/>
        <end position="1277"/>
    </location>
</feature>
<sequence>MLDCGPGGFVRELEELRSENDYLKDEIEELRAEMLEMRDVYMEEDVYQLQELRQQLDQASKTCRILQYRLRKAERRSLRAAQTGQVDGELIRGLEQDVKVSKDISVRLHKELEAVEKKRVRLEEENEELRQRLIETELAKQVLQTELERPREHSLKKRGTRSLGKTDKKPSVQEDSADLKCQLHFAKEESALMCKKLTKLAKENDGMKEELLKYRSLYGDLDGALSAEELADAPHSRETELKVHLKLVEEEANLLSRRIVELEVENRGLRAEMDDMKDHGGGGCGGPEARLAFSALGGGECGESLAELRRHLQFVEEEAELLRRSSAELEDQNKLLLSELAKYRSEHELDVTLSEDSCSVLSEPSQEELAAAKLQIGELSGKVKKLQYENRVLLSNLQRCDLASCQSTRPMLETDAEAGDSAQCVPAALAEAPGPAAARLCRAREAEALPGLREQAVLVSKAIDVLVADANGFSAGLRPYLDNECADFRLHEAPDNNSEGPRDAKLMHALLVRLSLLQQELNAFTRKADSVLGGPVKEPPEPFSTLPALSSQGPSKEILLAKDLGSDFQLKEDQQRALLRREFELQSLSLQRRLEQKFWSQEKNMLVQESQQFKHNFLLLFMKLRWFLKRWRQGKILPSEGDDFLEVNSMKELYLLMEEEELNAQHSDNKTCTGDSWTQNTPNEYIKTLADMKVTLKELCWLLRDERRGLTELQQQFAKAKATWETERAELKSHSALMELKAGKGAGDRTGPDWKAALQREREEQQHLLAESYSAVMELTRQLQISEHNWAQEKLQLVERLQGEKQQVEQQLKELQNRLSQLQKAADPWVLKHSDLEKQDNSWKETRSEKIHDKEAVSEAELGGTGLKRTKSVSSMSEFESLLDCSPYLAGEASRGKKLPNSPAFAFVGAQPVDPEKGAPEQPGLTPRDCNRLGALGCPEPAGRQMQRSYTAPDKTGIRVYYSPPVARRLGVPVVHDREGKIIIEPGFLFTTAKPKESAEADGLAESSYSRWLCNFSRQRLDGGSGGGPSAAGPGFPAALHDFEMSGNMSDDMKEITNCVRQAMRSGSLERKVKSTSSQTVGVASVGTQTIRTVSVGLQTDPPRGSLHGKSWSPRGSSLVSVRSKQISSSLDKVHARIERPCCSPKYGSPKLQRRSVSKLDGAKDRSLWNLHQGKQNGSAWARSTTTRDSPVLRNINDGLSSLFSVVEHSGSTESVWKLGMSEARAKPEPPKYGIVQEFFRNVCGRAPSPTASVSGEEGAKKPEPLSPASYHQPEGMARILNKKVGKSGGSEEARLSVLPQVGKDGITRDGDGATVLPNEDAVCDCSTQSLASCFARPSRSALRHSPSKCRLHPSESGWGGEERAAPPSE</sequence>
<dbReference type="GO" id="GO:0016020">
    <property type="term" value="C:membrane"/>
    <property type="evidence" value="ECO:0007669"/>
    <property type="project" value="UniProtKB-SubCell"/>
</dbReference>
<evidence type="ECO:0000256" key="2">
    <source>
        <dbReference type="ARBA" id="ARBA00022553"/>
    </source>
</evidence>
<feature type="region of interest" description="Disordered" evidence="6">
    <location>
        <begin position="1343"/>
        <end position="1370"/>
    </location>
</feature>
<feature type="compositionally biased region" description="Basic residues" evidence="6">
    <location>
        <begin position="1343"/>
        <end position="1352"/>
    </location>
</feature>
<feature type="coiled-coil region" evidence="5">
    <location>
        <begin position="245"/>
        <end position="279"/>
    </location>
</feature>
<keyword evidence="4" id="KW-0472">Membrane</keyword>
<gene>
    <name evidence="9" type="primary">MTCL2</name>
</gene>
<dbReference type="InterPro" id="IPR027882">
    <property type="entry name" value="SOGA1/2-like_CC"/>
</dbReference>
<feature type="domain" description="SOGA coiled-coil" evidence="7">
    <location>
        <begin position="304"/>
        <end position="393"/>
    </location>
</feature>
<comment type="subcellular location">
    <subcellularLocation>
        <location evidence="1">Membrane</location>
    </subcellularLocation>
</comment>
<dbReference type="GO" id="GO:0008286">
    <property type="term" value="P:insulin receptor signaling pathway"/>
    <property type="evidence" value="ECO:0007669"/>
    <property type="project" value="TreeGrafter"/>
</dbReference>
<dbReference type="PANTHER" id="PTHR15742">
    <property type="entry name" value="GIRDIN"/>
    <property type="match status" value="1"/>
</dbReference>
<dbReference type="GeneTree" id="ENSGT00950000182982"/>
<dbReference type="Pfam" id="PF11365">
    <property type="entry name" value="SOGA"/>
    <property type="match status" value="2"/>
</dbReference>
<dbReference type="GO" id="GO:0010506">
    <property type="term" value="P:regulation of autophagy"/>
    <property type="evidence" value="ECO:0007669"/>
    <property type="project" value="InterPro"/>
</dbReference>
<feature type="coiled-coil region" evidence="5">
    <location>
        <begin position="791"/>
        <end position="825"/>
    </location>
</feature>
<evidence type="ECO:0000259" key="8">
    <source>
        <dbReference type="Pfam" id="PF14818"/>
    </source>
</evidence>
<name>A0A8C6FIZ9_MOSMO</name>
<keyword evidence="10" id="KW-1185">Reference proteome</keyword>
<feature type="coiled-coil region" evidence="5">
    <location>
        <begin position="105"/>
        <end position="146"/>
    </location>
</feature>
<evidence type="ECO:0000313" key="10">
    <source>
        <dbReference type="Proteomes" id="UP000694544"/>
    </source>
</evidence>
<evidence type="ECO:0000256" key="6">
    <source>
        <dbReference type="SAM" id="MobiDB-lite"/>
    </source>
</evidence>
<accession>A0A8C6FIZ9</accession>
<keyword evidence="2" id="KW-0597">Phosphoprotein</keyword>
<feature type="region of interest" description="Disordered" evidence="6">
    <location>
        <begin position="146"/>
        <end position="173"/>
    </location>
</feature>
<evidence type="ECO:0000256" key="1">
    <source>
        <dbReference type="ARBA" id="ARBA00004370"/>
    </source>
</evidence>
<proteinExistence type="predicted"/>
<feature type="domain" description="SOGA 1/2-like coiled-coil" evidence="8">
    <location>
        <begin position="777"/>
        <end position="829"/>
    </location>
</feature>
<reference evidence="9" key="1">
    <citation type="submission" date="2025-08" db="UniProtKB">
        <authorList>
            <consortium name="Ensembl"/>
        </authorList>
    </citation>
    <scope>IDENTIFICATION</scope>
</reference>
<evidence type="ECO:0000256" key="5">
    <source>
        <dbReference type="SAM" id="Coils"/>
    </source>
</evidence>
<feature type="region of interest" description="Disordered" evidence="6">
    <location>
        <begin position="1097"/>
        <end position="1119"/>
    </location>
</feature>
<dbReference type="Ensembl" id="ENSMMST00000010769.1">
    <property type="protein sequence ID" value="ENSMMSP00000009733.1"/>
    <property type="gene ID" value="ENSMMSG00000007447.1"/>
</dbReference>
<protein>
    <submittedName>
        <fullName evidence="9">Microtubule crosslinking factor 2</fullName>
    </submittedName>
</protein>
<dbReference type="Proteomes" id="UP000694544">
    <property type="component" value="Unplaced"/>
</dbReference>
<dbReference type="InterPro" id="IPR049885">
    <property type="entry name" value="MTCL1-3"/>
</dbReference>
<dbReference type="InterPro" id="IPR027881">
    <property type="entry name" value="SOGA_CC"/>
</dbReference>
<feature type="compositionally biased region" description="Basic and acidic residues" evidence="6">
    <location>
        <begin position="1361"/>
        <end position="1370"/>
    </location>
</feature>
<dbReference type="PANTHER" id="PTHR15742:SF1">
    <property type="entry name" value="PROTEIN SOGA1"/>
    <property type="match status" value="1"/>
</dbReference>
<organism evidence="9 10">
    <name type="scientific">Moschus moschiferus</name>
    <name type="common">Siberian musk deer</name>
    <name type="synonym">Moschus sibiricus</name>
    <dbReference type="NCBI Taxonomy" id="68415"/>
    <lineage>
        <taxon>Eukaryota</taxon>
        <taxon>Metazoa</taxon>
        <taxon>Chordata</taxon>
        <taxon>Craniata</taxon>
        <taxon>Vertebrata</taxon>
        <taxon>Euteleostomi</taxon>
        <taxon>Mammalia</taxon>
        <taxon>Eutheria</taxon>
        <taxon>Laurasiatheria</taxon>
        <taxon>Artiodactyla</taxon>
        <taxon>Ruminantia</taxon>
        <taxon>Pecora</taxon>
        <taxon>Moschidae</taxon>
        <taxon>Moschus</taxon>
    </lineage>
</organism>
<dbReference type="Pfam" id="PF14818">
    <property type="entry name" value="SOGA1-2-like_CC"/>
    <property type="match status" value="1"/>
</dbReference>
<keyword evidence="3 5" id="KW-0175">Coiled coil</keyword>
<evidence type="ECO:0000313" key="9">
    <source>
        <dbReference type="Ensembl" id="ENSMMSP00000009733.1"/>
    </source>
</evidence>
<feature type="coiled-coil region" evidence="5">
    <location>
        <begin position="13"/>
        <end position="76"/>
    </location>
</feature>
<feature type="domain" description="SOGA coiled-coil" evidence="7">
    <location>
        <begin position="175"/>
        <end position="269"/>
    </location>
</feature>
<feature type="coiled-coil region" evidence="5">
    <location>
        <begin position="305"/>
        <end position="346"/>
    </location>
</feature>
<evidence type="ECO:0000256" key="4">
    <source>
        <dbReference type="ARBA" id="ARBA00023136"/>
    </source>
</evidence>
<reference evidence="9" key="2">
    <citation type="submission" date="2025-09" db="UniProtKB">
        <authorList>
            <consortium name="Ensembl"/>
        </authorList>
    </citation>
    <scope>IDENTIFICATION</scope>
</reference>
<evidence type="ECO:0000256" key="3">
    <source>
        <dbReference type="ARBA" id="ARBA00023054"/>
    </source>
</evidence>